<feature type="compositionally biased region" description="Basic and acidic residues" evidence="1">
    <location>
        <begin position="199"/>
        <end position="210"/>
    </location>
</feature>
<comment type="caution">
    <text evidence="2">The sequence shown here is derived from an EMBL/GenBank/DDBJ whole genome shotgun (WGS) entry which is preliminary data.</text>
</comment>
<sequence length="210" mass="23247">MISTGAQDGYMTESATTTCPWRLGSYQEWKIENRNPDQDERRNNALEKQVNLGAIKTTQDDEEGTISLDYTSAALSSTSLSRSINTQVGVINAGKSKQASLDTLANFPSSQGEFLDQMNQPNAFPCQSLRNGNFLAMAELENGSEEGKIRAQPTTIPIRGPKRLDSATSAQWGEARSFLDSKQREKQKQQPEEPFLGDGEVRRLTESPRI</sequence>
<feature type="compositionally biased region" description="Basic and acidic residues" evidence="1">
    <location>
        <begin position="177"/>
        <end position="191"/>
    </location>
</feature>
<accession>F9GCC3</accession>
<proteinExistence type="predicted"/>
<gene>
    <name evidence="2" type="ORF">FOXB_16306</name>
</gene>
<organism evidence="2">
    <name type="scientific">Fusarium oxysporum (strain Fo5176)</name>
    <name type="common">Fusarium vascular wilt</name>
    <dbReference type="NCBI Taxonomy" id="660025"/>
    <lineage>
        <taxon>Eukaryota</taxon>
        <taxon>Fungi</taxon>
        <taxon>Dikarya</taxon>
        <taxon>Ascomycota</taxon>
        <taxon>Pezizomycotina</taxon>
        <taxon>Sordariomycetes</taxon>
        <taxon>Hypocreomycetidae</taxon>
        <taxon>Hypocreales</taxon>
        <taxon>Nectriaceae</taxon>
        <taxon>Fusarium</taxon>
        <taxon>Fusarium oxysporum species complex</taxon>
    </lineage>
</organism>
<dbReference type="AlphaFoldDB" id="F9GCC3"/>
<name>F9GCC3_FUSOF</name>
<evidence type="ECO:0000256" key="1">
    <source>
        <dbReference type="SAM" id="MobiDB-lite"/>
    </source>
</evidence>
<reference evidence="2" key="1">
    <citation type="journal article" date="2012" name="Mol. Plant Microbe Interact.">
        <title>A highly conserved effector in Fusarium oxysporum is required for full virulence on Arabidopsis.</title>
        <authorList>
            <person name="Thatcher L.F."/>
            <person name="Gardiner D.M."/>
            <person name="Kazan K."/>
            <person name="Manners J."/>
        </authorList>
    </citation>
    <scope>NUCLEOTIDE SEQUENCE [LARGE SCALE GENOMIC DNA]</scope>
    <source>
        <strain evidence="2">Fo5176</strain>
    </source>
</reference>
<protein>
    <submittedName>
        <fullName evidence="2">Uncharacterized protein</fullName>
    </submittedName>
</protein>
<evidence type="ECO:0000313" key="2">
    <source>
        <dbReference type="EMBL" id="EGU73184.1"/>
    </source>
</evidence>
<dbReference type="EMBL" id="AFQF01004928">
    <property type="protein sequence ID" value="EGU73184.1"/>
    <property type="molecule type" value="Genomic_DNA"/>
</dbReference>
<feature type="region of interest" description="Disordered" evidence="1">
    <location>
        <begin position="144"/>
        <end position="210"/>
    </location>
</feature>